<dbReference type="PANTHER" id="PTHR46145">
    <property type="entry name" value="HEPARANASE"/>
    <property type="match status" value="1"/>
</dbReference>
<dbReference type="GO" id="GO:0031012">
    <property type="term" value="C:extracellular matrix"/>
    <property type="evidence" value="ECO:0007669"/>
    <property type="project" value="TreeGrafter"/>
</dbReference>
<dbReference type="OrthoDB" id="7736742at2759"/>
<name>A0A9P0D1N3_9CUCU</name>
<feature type="compositionally biased region" description="Basic and acidic residues" evidence="1">
    <location>
        <begin position="871"/>
        <end position="886"/>
    </location>
</feature>
<feature type="compositionally biased region" description="Basic and acidic residues" evidence="1">
    <location>
        <begin position="1349"/>
        <end position="1363"/>
    </location>
</feature>
<feature type="compositionally biased region" description="Basic residues" evidence="1">
    <location>
        <begin position="1013"/>
        <end position="1034"/>
    </location>
</feature>
<dbReference type="PANTHER" id="PTHR46145:SF4">
    <property type="entry name" value="HEPARANASE"/>
    <property type="match status" value="1"/>
</dbReference>
<accession>A0A9P0D1N3</accession>
<dbReference type="Proteomes" id="UP001153636">
    <property type="component" value="Chromosome 6"/>
</dbReference>
<reference evidence="2" key="1">
    <citation type="submission" date="2022-01" db="EMBL/GenBank/DDBJ databases">
        <authorList>
            <person name="King R."/>
        </authorList>
    </citation>
    <scope>NUCLEOTIDE SEQUENCE</scope>
</reference>
<feature type="region of interest" description="Disordered" evidence="1">
    <location>
        <begin position="868"/>
        <end position="905"/>
    </location>
</feature>
<dbReference type="EMBL" id="OV651818">
    <property type="protein sequence ID" value="CAH1112532.1"/>
    <property type="molecule type" value="Genomic_DNA"/>
</dbReference>
<sequence>MPPDRMESIMIEENDVLEAVMWEPSGRTLETFPEKDAAYKILLHQSAKPRAKMWTTVPKSSKPITFGSALLWAKQVGNAAKMGYNVIFRQPRVYELFTDTPIYWFSLLHKTLMGCHVLDTKSSIFQEETDIFAHCTRKQNSFVRRGALTILVVNNRPNKYKVKVKLGNSLPEKSMEIQAYILTSDTTNSTNIYLNGKLLTTKLLQEKNPFEPKIRRTKTTSHLLLSLPPLSIGFFVLPGARIPVCIDKEKERRLLLEEIEENQNNGLSAEIALQLGSRASFSRNNPLDEIMQKLKEEMKSDEKYYKKDATKSKSGSTIFSQQAPGLEKTDGKIDEKGRKHFIDRVKFAEKHKKALDRQKKGEGLKKFLLDKSKTPKIEQKPKNMDLTSDEMEKILKDRAIERAAKKNIVFTDEELEALIRKASKNFNKQKDKRSLPQEHREERDINRHMLEKYSQNNQQPFDFENQPFHQKQDMENHKIRGKRDVRRVKKPLKKRGINFDLLDLKSKIAEHKKFWQDKKDDLLGNSNLIKENLLDKINELKSKYRIKRDINFDGLKTKTKTKKSKKAKKSKDLIENKEDIEATIRKAGQTSDEILEELEHARVAEDINDDHEEVNQGEIFAELANSEDLEDELLLNDDYIKPKKLTIFDKKTKIDPFAVAHPTLDIVEPSRRKSKKKKIKADDKLQFLTSSEEFTDIEDDLHSIHEYYGPMYKSGKKKGSAKGEVQEMNEFYEIPKLFKREVNHKFSPKDIPRKKRSVGFTILEMAKYEDDLQPEDFLQDILFNPVLEMPEIEEFYKYEIKELEEEARKLQEKNNVNHETDGNTVLDEKSKNHTQTNSSSISLETNEDILGEKPNTIIEVVHNNLQTLDDPALHGDTTKEINKTEKTNSNSILDKDNEDNDDDENASYHTIIQDNQNDNNISDANDEYDQINDIKPEDVSSNNSSNDKSKNSQQNDDTDNNSQSLSWSKSLESEDITELNNQSQLVNEEPQVIRKKRDTTDIEHLEEEIVEKKKTKTPKKHIKKPKKIGKKEHSKKGDSKKGDNKKGDSKKEDSKKEDHEEEDDLKKEDLHKKDHTKKDHKKLSKSKPKNENKNFAEQMNSIKEKLQDRKDEIDKMIKKQKEMELDIKNQWKSKIAKKKKKSKSDKGEESLNNEVILSRSKVPNKKNIKKRSIFNPKHTFGNYQPITTDLRAWKPSDITSLRRDIHFPKKMLPPNDHHIFKNIFNNNRPFNLNRRRRFIDNDADLLENEIDSHFNEITKDAYDSNTFVEKAHDVNFKNNRDNKLKEIIQNYKDETVLPGPDTTVIEVINKTDNNKETDVNTAFQQDNILKIEGNKSIESENNIATTTEKNTEEHNDKSNMKDGDYKFKLPNNDEFEIIKAGDDTEIKFLHHEHQTTEKNDDLMKNNDTTFIPKIMPRAMKPFEDIEKFFGNVKELFDKVGREVKYYFNNIGLNI</sequence>
<evidence type="ECO:0000313" key="2">
    <source>
        <dbReference type="EMBL" id="CAH1112532.1"/>
    </source>
</evidence>
<feature type="region of interest" description="Disordered" evidence="1">
    <location>
        <begin position="1343"/>
        <end position="1363"/>
    </location>
</feature>
<feature type="region of interest" description="Disordered" evidence="1">
    <location>
        <begin position="811"/>
        <end position="847"/>
    </location>
</feature>
<evidence type="ECO:0000256" key="1">
    <source>
        <dbReference type="SAM" id="MobiDB-lite"/>
    </source>
</evidence>
<feature type="compositionally biased region" description="Basic and acidic residues" evidence="1">
    <location>
        <begin position="811"/>
        <end position="831"/>
    </location>
</feature>
<feature type="compositionally biased region" description="Basic residues" evidence="1">
    <location>
        <begin position="1073"/>
        <end position="1087"/>
    </location>
</feature>
<keyword evidence="3" id="KW-1185">Reference proteome</keyword>
<protein>
    <submittedName>
        <fullName evidence="2">Uncharacterized protein</fullName>
    </submittedName>
</protein>
<feature type="compositionally biased region" description="Acidic residues" evidence="1">
    <location>
        <begin position="896"/>
        <end position="905"/>
    </location>
</feature>
<proteinExistence type="predicted"/>
<evidence type="ECO:0000313" key="3">
    <source>
        <dbReference type="Proteomes" id="UP001153636"/>
    </source>
</evidence>
<feature type="compositionally biased region" description="Polar residues" evidence="1">
    <location>
        <begin position="833"/>
        <end position="844"/>
    </location>
</feature>
<feature type="compositionally biased region" description="Low complexity" evidence="1">
    <location>
        <begin position="940"/>
        <end position="970"/>
    </location>
</feature>
<feature type="region of interest" description="Disordered" evidence="1">
    <location>
        <begin position="934"/>
        <end position="1110"/>
    </location>
</feature>
<dbReference type="GO" id="GO:0005615">
    <property type="term" value="C:extracellular space"/>
    <property type="evidence" value="ECO:0007669"/>
    <property type="project" value="TreeGrafter"/>
</dbReference>
<organism evidence="2 3">
    <name type="scientific">Psylliodes chrysocephalus</name>
    <dbReference type="NCBI Taxonomy" id="3402493"/>
    <lineage>
        <taxon>Eukaryota</taxon>
        <taxon>Metazoa</taxon>
        <taxon>Ecdysozoa</taxon>
        <taxon>Arthropoda</taxon>
        <taxon>Hexapoda</taxon>
        <taxon>Insecta</taxon>
        <taxon>Pterygota</taxon>
        <taxon>Neoptera</taxon>
        <taxon>Endopterygota</taxon>
        <taxon>Coleoptera</taxon>
        <taxon>Polyphaga</taxon>
        <taxon>Cucujiformia</taxon>
        <taxon>Chrysomeloidea</taxon>
        <taxon>Chrysomelidae</taxon>
        <taxon>Galerucinae</taxon>
        <taxon>Alticini</taxon>
        <taxon>Psylliodes</taxon>
    </lineage>
</organism>
<feature type="compositionally biased region" description="Basic and acidic residues" evidence="1">
    <location>
        <begin position="1035"/>
        <end position="1072"/>
    </location>
</feature>
<gene>
    <name evidence="2" type="ORF">PSYICH_LOCUS12293</name>
</gene>